<keyword evidence="2" id="KW-1185">Reference proteome</keyword>
<gene>
    <name evidence="1" type="ORF">HLB44_32480</name>
</gene>
<evidence type="ECO:0000313" key="2">
    <source>
        <dbReference type="Proteomes" id="UP000737171"/>
    </source>
</evidence>
<comment type="caution">
    <text evidence="1">The sequence shown here is derived from an EMBL/GenBank/DDBJ whole genome shotgun (WGS) entry which is preliminary data.</text>
</comment>
<proteinExistence type="predicted"/>
<evidence type="ECO:0000313" key="1">
    <source>
        <dbReference type="EMBL" id="NRF71715.1"/>
    </source>
</evidence>
<evidence type="ECO:0008006" key="3">
    <source>
        <dbReference type="Google" id="ProtNLM"/>
    </source>
</evidence>
<protein>
    <recommendedName>
        <fullName evidence="3">DUF222 domain-containing protein</fullName>
    </recommendedName>
</protein>
<accession>A0ABX2ESJ0</accession>
<dbReference type="EMBL" id="JABRWJ010000013">
    <property type="protein sequence ID" value="NRF71715.1"/>
    <property type="molecule type" value="Genomic_DNA"/>
</dbReference>
<organism evidence="1 2">
    <name type="scientific">Pseudaquabacterium terrae</name>
    <dbReference type="NCBI Taxonomy" id="2732868"/>
    <lineage>
        <taxon>Bacteria</taxon>
        <taxon>Pseudomonadati</taxon>
        <taxon>Pseudomonadota</taxon>
        <taxon>Betaproteobacteria</taxon>
        <taxon>Burkholderiales</taxon>
        <taxon>Sphaerotilaceae</taxon>
        <taxon>Pseudaquabacterium</taxon>
    </lineage>
</organism>
<dbReference type="RefSeq" id="WP_173133470.1">
    <property type="nucleotide sequence ID" value="NZ_JABRWJ010000013.1"/>
</dbReference>
<sequence length="92" mass="9791">MLKDLGLAAEAAMGAGAGLTPAERGQLRERVRRKRHALQGRLDLRWLDFASHPLHVVEADGRVLLERANEALDTLLAVIPSASPTSGSACPA</sequence>
<dbReference type="Proteomes" id="UP000737171">
    <property type="component" value="Unassembled WGS sequence"/>
</dbReference>
<name>A0ABX2ESJ0_9BURK</name>
<reference evidence="1 2" key="1">
    <citation type="submission" date="2020-05" db="EMBL/GenBank/DDBJ databases">
        <title>Aquincola sp. isolate from soil.</title>
        <authorList>
            <person name="Han J."/>
            <person name="Kim D.-U."/>
        </authorList>
    </citation>
    <scope>NUCLEOTIDE SEQUENCE [LARGE SCALE GENOMIC DNA]</scope>
    <source>
        <strain evidence="1 2">S2</strain>
    </source>
</reference>